<reference evidence="2" key="1">
    <citation type="journal article" date="2019" name="Int. J. Syst. Evol. Microbiol.">
        <title>The Global Catalogue of Microorganisms (GCM) 10K type strain sequencing project: providing services to taxonomists for standard genome sequencing and annotation.</title>
        <authorList>
            <consortium name="The Broad Institute Genomics Platform"/>
            <consortium name="The Broad Institute Genome Sequencing Center for Infectious Disease"/>
            <person name="Wu L."/>
            <person name="Ma J."/>
        </authorList>
    </citation>
    <scope>NUCLEOTIDE SEQUENCE [LARGE SCALE GENOMIC DNA]</scope>
    <source>
        <strain evidence="2">CCUG 43117</strain>
    </source>
</reference>
<dbReference type="Proteomes" id="UP001596060">
    <property type="component" value="Unassembled WGS sequence"/>
</dbReference>
<evidence type="ECO:0000313" key="1">
    <source>
        <dbReference type="EMBL" id="MFC5505400.1"/>
    </source>
</evidence>
<protein>
    <submittedName>
        <fullName evidence="1">Uncharacterized protein</fullName>
    </submittedName>
</protein>
<sequence>MLSFDKDVAGLDRAFEKRSDAFKQAFPRGAANEDPFASFRKIFDDPSYLAINVDIDFEDHDGDETSIVPVTFSSNVAEIVTLANLIRAACASALPTGFVFSTYGTKNTVGEPNGGFALIQADDVAITWADRLLKDALSELREPTPLSAPLRERTPVMRLIDDHIRNDVTDLVRELLKEIQSSSIPRLTEQAKALNMPFVDYRQAASENGWIFEDGAWRGYNWDDFSSWQQADAANRCETLRTAEDVCLENKLAPEKHAITGFYAVSPWLAARLRGFDERVDPKFSKLCVWARWWEAGSDLLEDPILNKIAAETERYQ</sequence>
<accession>A0ABW0NY35</accession>
<comment type="caution">
    <text evidence="1">The sequence shown here is derived from an EMBL/GenBank/DDBJ whole genome shotgun (WGS) entry which is preliminary data.</text>
</comment>
<keyword evidence="2" id="KW-1185">Reference proteome</keyword>
<dbReference type="EMBL" id="JBHSLU010000017">
    <property type="protein sequence ID" value="MFC5505400.1"/>
    <property type="molecule type" value="Genomic_DNA"/>
</dbReference>
<gene>
    <name evidence="1" type="ORF">ACFPN9_09030</name>
</gene>
<name>A0ABW0NY35_9HYPH</name>
<dbReference type="RefSeq" id="WP_377816527.1">
    <property type="nucleotide sequence ID" value="NZ_JBHSLU010000017.1"/>
</dbReference>
<evidence type="ECO:0000313" key="2">
    <source>
        <dbReference type="Proteomes" id="UP001596060"/>
    </source>
</evidence>
<proteinExistence type="predicted"/>
<organism evidence="1 2">
    <name type="scientific">Bosea massiliensis</name>
    <dbReference type="NCBI Taxonomy" id="151419"/>
    <lineage>
        <taxon>Bacteria</taxon>
        <taxon>Pseudomonadati</taxon>
        <taxon>Pseudomonadota</taxon>
        <taxon>Alphaproteobacteria</taxon>
        <taxon>Hyphomicrobiales</taxon>
        <taxon>Boseaceae</taxon>
        <taxon>Bosea</taxon>
    </lineage>
</organism>